<dbReference type="InterPro" id="IPR010065">
    <property type="entry name" value="AA_ABC_transptr_permease_3TM"/>
</dbReference>
<evidence type="ECO:0000256" key="5">
    <source>
        <dbReference type="ARBA" id="ARBA00022692"/>
    </source>
</evidence>
<keyword evidence="7 9" id="KW-1133">Transmembrane helix</keyword>
<feature type="domain" description="ABC transmembrane type-1" evidence="10">
    <location>
        <begin position="19"/>
        <end position="207"/>
    </location>
</feature>
<organism evidence="11 12">
    <name type="scientific">Novosphingobium capsulatum</name>
    <dbReference type="NCBI Taxonomy" id="13688"/>
    <lineage>
        <taxon>Bacteria</taxon>
        <taxon>Pseudomonadati</taxon>
        <taxon>Pseudomonadota</taxon>
        <taxon>Alphaproteobacteria</taxon>
        <taxon>Sphingomonadales</taxon>
        <taxon>Sphingomonadaceae</taxon>
        <taxon>Novosphingobium</taxon>
    </lineage>
</organism>
<evidence type="ECO:0000256" key="4">
    <source>
        <dbReference type="ARBA" id="ARBA00022475"/>
    </source>
</evidence>
<dbReference type="Pfam" id="PF00528">
    <property type="entry name" value="BPD_transp_1"/>
    <property type="match status" value="1"/>
</dbReference>
<dbReference type="InterPro" id="IPR043429">
    <property type="entry name" value="ArtM/GltK/GlnP/TcyL/YhdX-like"/>
</dbReference>
<dbReference type="PANTHER" id="PTHR30614:SF0">
    <property type="entry name" value="L-CYSTINE TRANSPORT SYSTEM PERMEASE PROTEIN TCYL"/>
    <property type="match status" value="1"/>
</dbReference>
<evidence type="ECO:0000256" key="3">
    <source>
        <dbReference type="ARBA" id="ARBA00022448"/>
    </source>
</evidence>
<comment type="caution">
    <text evidence="11">The sequence shown here is derived from an EMBL/GenBank/DDBJ whole genome shotgun (WGS) entry which is preliminary data.</text>
</comment>
<comment type="similarity">
    <text evidence="2">Belongs to the binding-protein-dependent transport system permease family. HisMQ subfamily.</text>
</comment>
<dbReference type="Gene3D" id="1.10.3720.10">
    <property type="entry name" value="MetI-like"/>
    <property type="match status" value="1"/>
</dbReference>
<keyword evidence="8 9" id="KW-0472">Membrane</keyword>
<keyword evidence="5 9" id="KW-0812">Transmembrane</keyword>
<keyword evidence="3 9" id="KW-0813">Transport</keyword>
<keyword evidence="12" id="KW-1185">Reference proteome</keyword>
<comment type="subcellular location">
    <subcellularLocation>
        <location evidence="1">Cell inner membrane</location>
        <topology evidence="1">Multi-pass membrane protein</topology>
    </subcellularLocation>
    <subcellularLocation>
        <location evidence="9">Cell membrane</location>
        <topology evidence="9">Multi-pass membrane protein</topology>
    </subcellularLocation>
</comment>
<evidence type="ECO:0000313" key="12">
    <source>
        <dbReference type="Proteomes" id="UP001184150"/>
    </source>
</evidence>
<dbReference type="InterPro" id="IPR035906">
    <property type="entry name" value="MetI-like_sf"/>
</dbReference>
<evidence type="ECO:0000256" key="2">
    <source>
        <dbReference type="ARBA" id="ARBA00010072"/>
    </source>
</evidence>
<evidence type="ECO:0000313" key="11">
    <source>
        <dbReference type="EMBL" id="MDR6511576.1"/>
    </source>
</evidence>
<dbReference type="PROSITE" id="PS50928">
    <property type="entry name" value="ABC_TM1"/>
    <property type="match status" value="1"/>
</dbReference>
<evidence type="ECO:0000256" key="1">
    <source>
        <dbReference type="ARBA" id="ARBA00004429"/>
    </source>
</evidence>
<dbReference type="InterPro" id="IPR000515">
    <property type="entry name" value="MetI-like"/>
</dbReference>
<dbReference type="NCBIfam" id="TIGR01726">
    <property type="entry name" value="HEQRo_perm_3TM"/>
    <property type="match status" value="1"/>
</dbReference>
<accession>A0ABU1MMK9</accession>
<evidence type="ECO:0000256" key="8">
    <source>
        <dbReference type="ARBA" id="ARBA00023136"/>
    </source>
</evidence>
<dbReference type="SUPFAM" id="SSF161098">
    <property type="entry name" value="MetI-like"/>
    <property type="match status" value="1"/>
</dbReference>
<proteinExistence type="inferred from homology"/>
<keyword evidence="4" id="KW-1003">Cell membrane</keyword>
<reference evidence="11 12" key="1">
    <citation type="submission" date="2023-07" db="EMBL/GenBank/DDBJ databases">
        <title>Sorghum-associated microbial communities from plants grown in Nebraska, USA.</title>
        <authorList>
            <person name="Schachtman D."/>
        </authorList>
    </citation>
    <scope>NUCLEOTIDE SEQUENCE [LARGE SCALE GENOMIC DNA]</scope>
    <source>
        <strain evidence="11 12">DS1027</strain>
    </source>
</reference>
<name>A0ABU1MMK9_9SPHN</name>
<feature type="transmembrane region" description="Helical" evidence="9">
    <location>
        <begin position="54"/>
        <end position="78"/>
    </location>
</feature>
<dbReference type="PANTHER" id="PTHR30614">
    <property type="entry name" value="MEMBRANE COMPONENT OF AMINO ACID ABC TRANSPORTER"/>
    <property type="match status" value="1"/>
</dbReference>
<keyword evidence="6" id="KW-0029">Amino-acid transport</keyword>
<evidence type="ECO:0000256" key="7">
    <source>
        <dbReference type="ARBA" id="ARBA00022989"/>
    </source>
</evidence>
<protein>
    <submittedName>
        <fullName evidence="11">Polar amino acid transport system permease protein</fullName>
    </submittedName>
</protein>
<dbReference type="EMBL" id="JAVDRD010000005">
    <property type="protein sequence ID" value="MDR6511576.1"/>
    <property type="molecule type" value="Genomic_DNA"/>
</dbReference>
<sequence>MSEFLTDTIQFLPVLLRGLGMTIVLTLCALAASIALGICWAVMGMSRSAVLRGISLTIVHTVRGIPIIVQLFCVYFVLPDLGIDLPPFLAGVLGLGLAYSVYQAENFRGGFGAVDRQLVEAGLSVGMSDRLAFRRIVLPLGLRAALPSFGNTTVMLLKDSSIASTITIAELTRAGQLLAISTFKNGTVYVLIALLYLAASLPLAAFVRTLERRLARR</sequence>
<dbReference type="RefSeq" id="WP_169050001.1">
    <property type="nucleotide sequence ID" value="NZ_JAVDRD010000005.1"/>
</dbReference>
<dbReference type="Proteomes" id="UP001184150">
    <property type="component" value="Unassembled WGS sequence"/>
</dbReference>
<feature type="transmembrane region" description="Helical" evidence="9">
    <location>
        <begin position="188"/>
        <end position="207"/>
    </location>
</feature>
<gene>
    <name evidence="11" type="ORF">J2792_002448</name>
</gene>
<dbReference type="CDD" id="cd06261">
    <property type="entry name" value="TM_PBP2"/>
    <property type="match status" value="1"/>
</dbReference>
<evidence type="ECO:0000256" key="6">
    <source>
        <dbReference type="ARBA" id="ARBA00022970"/>
    </source>
</evidence>
<evidence type="ECO:0000259" key="10">
    <source>
        <dbReference type="PROSITE" id="PS50928"/>
    </source>
</evidence>
<feature type="transmembrane region" description="Helical" evidence="9">
    <location>
        <begin position="20"/>
        <end position="42"/>
    </location>
</feature>
<evidence type="ECO:0000256" key="9">
    <source>
        <dbReference type="RuleBase" id="RU363032"/>
    </source>
</evidence>